<dbReference type="Proteomes" id="UP000499080">
    <property type="component" value="Unassembled WGS sequence"/>
</dbReference>
<dbReference type="Gene3D" id="3.30.420.10">
    <property type="entry name" value="Ribonuclease H-like superfamily/Ribonuclease H"/>
    <property type="match status" value="1"/>
</dbReference>
<accession>A0A4Y2H1X1</accession>
<organism evidence="1 2">
    <name type="scientific">Araneus ventricosus</name>
    <name type="common">Orbweaver spider</name>
    <name type="synonym">Epeira ventricosa</name>
    <dbReference type="NCBI Taxonomy" id="182803"/>
    <lineage>
        <taxon>Eukaryota</taxon>
        <taxon>Metazoa</taxon>
        <taxon>Ecdysozoa</taxon>
        <taxon>Arthropoda</taxon>
        <taxon>Chelicerata</taxon>
        <taxon>Arachnida</taxon>
        <taxon>Araneae</taxon>
        <taxon>Araneomorphae</taxon>
        <taxon>Entelegynae</taxon>
        <taxon>Araneoidea</taxon>
        <taxon>Araneidae</taxon>
        <taxon>Araneus</taxon>
    </lineage>
</organism>
<dbReference type="OrthoDB" id="4843387at2759"/>
<comment type="caution">
    <text evidence="1">The sequence shown here is derived from an EMBL/GenBank/DDBJ whole genome shotgun (WGS) entry which is preliminary data.</text>
</comment>
<evidence type="ECO:0000313" key="2">
    <source>
        <dbReference type="Proteomes" id="UP000499080"/>
    </source>
</evidence>
<proteinExistence type="predicted"/>
<sequence length="147" mass="16626">MKLVSNFRKVIIYQLQLNTPYKSFPRREGTASPTSPPVPLSGAIPGGHTSFHVLYGGTLAAVKYRNDFFNPYAKPYAGTTGEEFTLMDDNARSYRDRLIEEYLEDQGLERMDLNPIEYLSNSFGRQVAASSIPPRSINELEQPLLYE</sequence>
<name>A0A4Y2H1X1_ARAVE</name>
<dbReference type="EMBL" id="BGPR01001648">
    <property type="protein sequence ID" value="GBM58748.1"/>
    <property type="molecule type" value="Genomic_DNA"/>
</dbReference>
<gene>
    <name evidence="1" type="ORF">AVEN_183576_1</name>
</gene>
<dbReference type="InterPro" id="IPR036397">
    <property type="entry name" value="RNaseH_sf"/>
</dbReference>
<evidence type="ECO:0000313" key="1">
    <source>
        <dbReference type="EMBL" id="GBM58748.1"/>
    </source>
</evidence>
<dbReference type="GO" id="GO:0003676">
    <property type="term" value="F:nucleic acid binding"/>
    <property type="evidence" value="ECO:0007669"/>
    <property type="project" value="InterPro"/>
</dbReference>
<reference evidence="1 2" key="1">
    <citation type="journal article" date="2019" name="Sci. Rep.">
        <title>Orb-weaving spider Araneus ventricosus genome elucidates the spidroin gene catalogue.</title>
        <authorList>
            <person name="Kono N."/>
            <person name="Nakamura H."/>
            <person name="Ohtoshi R."/>
            <person name="Moran D.A.P."/>
            <person name="Shinohara A."/>
            <person name="Yoshida Y."/>
            <person name="Fujiwara M."/>
            <person name="Mori M."/>
            <person name="Tomita M."/>
            <person name="Arakawa K."/>
        </authorList>
    </citation>
    <scope>NUCLEOTIDE SEQUENCE [LARGE SCALE GENOMIC DNA]</scope>
</reference>
<protein>
    <submittedName>
        <fullName evidence="1">Uncharacterized protein</fullName>
    </submittedName>
</protein>
<keyword evidence="2" id="KW-1185">Reference proteome</keyword>
<dbReference type="AlphaFoldDB" id="A0A4Y2H1X1"/>